<feature type="domain" description="Retrotransposon gag" evidence="2">
    <location>
        <begin position="135"/>
        <end position="230"/>
    </location>
</feature>
<feature type="compositionally biased region" description="Polar residues" evidence="1">
    <location>
        <begin position="14"/>
        <end position="35"/>
    </location>
</feature>
<sequence length="280" mass="32382">MDPERFVADDVESNAPTPAQGTASYESRPATSNQEGEAKQAFFQMMSEWFTQLVRNNPAISQPPPPDNPPQTSDIPPTANLNLLNKSPVDKICKYGAEEFRATKDDGAEKVEFWIENTIRAFDEMSLTPEECIKCVVSLLRDAAYQWWKTLISVVPRERVTWDFFQSEFRKKYISKRFVDQKRREFLELKQGRMTVSKYEQEFMRLSQYARDCISSEAIMCKRFEDGLNEDIRLLVGILGIKEFVVLVDRACKAEALGKDKRKAESEARDVRKRFQSKSF</sequence>
<dbReference type="GO" id="GO:0008168">
    <property type="term" value="F:methyltransferase activity"/>
    <property type="evidence" value="ECO:0007669"/>
    <property type="project" value="UniProtKB-KW"/>
</dbReference>
<reference evidence="4" key="1">
    <citation type="journal article" date="2019" name="Plant Biotechnol. J.">
        <title>Genome sequencing of the Australian wild diploid species Gossypium australe highlights disease resistance and delayed gland morphogenesis.</title>
        <authorList>
            <person name="Cai Y."/>
            <person name="Cai X."/>
            <person name="Wang Q."/>
            <person name="Wang P."/>
            <person name="Zhang Y."/>
            <person name="Cai C."/>
            <person name="Xu Y."/>
            <person name="Wang K."/>
            <person name="Zhou Z."/>
            <person name="Wang C."/>
            <person name="Geng S."/>
            <person name="Li B."/>
            <person name="Dong Q."/>
            <person name="Hou Y."/>
            <person name="Wang H."/>
            <person name="Ai P."/>
            <person name="Liu Z."/>
            <person name="Yi F."/>
            <person name="Sun M."/>
            <person name="An G."/>
            <person name="Cheng J."/>
            <person name="Zhang Y."/>
            <person name="Shi Q."/>
            <person name="Xie Y."/>
            <person name="Shi X."/>
            <person name="Chang Y."/>
            <person name="Huang F."/>
            <person name="Chen Y."/>
            <person name="Hong S."/>
            <person name="Mi L."/>
            <person name="Sun Q."/>
            <person name="Zhang L."/>
            <person name="Zhou B."/>
            <person name="Peng R."/>
            <person name="Zhang X."/>
            <person name="Liu F."/>
        </authorList>
    </citation>
    <scope>NUCLEOTIDE SEQUENCE [LARGE SCALE GENOMIC DNA]</scope>
    <source>
        <strain evidence="4">cv. PA1801</strain>
    </source>
</reference>
<organism evidence="3 4">
    <name type="scientific">Gossypium australe</name>
    <dbReference type="NCBI Taxonomy" id="47621"/>
    <lineage>
        <taxon>Eukaryota</taxon>
        <taxon>Viridiplantae</taxon>
        <taxon>Streptophyta</taxon>
        <taxon>Embryophyta</taxon>
        <taxon>Tracheophyta</taxon>
        <taxon>Spermatophyta</taxon>
        <taxon>Magnoliopsida</taxon>
        <taxon>eudicotyledons</taxon>
        <taxon>Gunneridae</taxon>
        <taxon>Pentapetalae</taxon>
        <taxon>rosids</taxon>
        <taxon>malvids</taxon>
        <taxon>Malvales</taxon>
        <taxon>Malvaceae</taxon>
        <taxon>Malvoideae</taxon>
        <taxon>Gossypium</taxon>
    </lineage>
</organism>
<keyword evidence="4" id="KW-1185">Reference proteome</keyword>
<feature type="compositionally biased region" description="Basic residues" evidence="1">
    <location>
        <begin position="271"/>
        <end position="280"/>
    </location>
</feature>
<dbReference type="Pfam" id="PF03732">
    <property type="entry name" value="Retrotrans_gag"/>
    <property type="match status" value="1"/>
</dbReference>
<feature type="compositionally biased region" description="Basic and acidic residues" evidence="1">
    <location>
        <begin position="258"/>
        <end position="270"/>
    </location>
</feature>
<keyword evidence="3" id="KW-0489">Methyltransferase</keyword>
<feature type="region of interest" description="Disordered" evidence="1">
    <location>
        <begin position="258"/>
        <end position="280"/>
    </location>
</feature>
<evidence type="ECO:0000259" key="2">
    <source>
        <dbReference type="Pfam" id="PF03732"/>
    </source>
</evidence>
<keyword evidence="3" id="KW-0808">Transferase</keyword>
<dbReference type="InterPro" id="IPR005162">
    <property type="entry name" value="Retrotrans_gag_dom"/>
</dbReference>
<gene>
    <name evidence="3" type="ORF">EPI10_020379</name>
</gene>
<dbReference type="PANTHER" id="PTHR34482:SF36">
    <property type="entry name" value="RETROTRANSPOSON GAG DOMAIN-CONTAINING PROTEIN"/>
    <property type="match status" value="1"/>
</dbReference>
<protein>
    <submittedName>
        <fullName evidence="3">Hexaprenyldihydroxybenzoate methyltransferase, mitochondrial-like protein</fullName>
    </submittedName>
</protein>
<proteinExistence type="predicted"/>
<dbReference type="EMBL" id="SMMG02000003">
    <property type="protein sequence ID" value="KAA3479902.1"/>
    <property type="molecule type" value="Genomic_DNA"/>
</dbReference>
<accession>A0A5B6WGC8</accession>
<comment type="caution">
    <text evidence="3">The sequence shown here is derived from an EMBL/GenBank/DDBJ whole genome shotgun (WGS) entry which is preliminary data.</text>
</comment>
<name>A0A5B6WGC8_9ROSI</name>
<dbReference type="OrthoDB" id="1300414at2759"/>
<evidence type="ECO:0000313" key="4">
    <source>
        <dbReference type="Proteomes" id="UP000325315"/>
    </source>
</evidence>
<feature type="region of interest" description="Disordered" evidence="1">
    <location>
        <begin position="1"/>
        <end position="39"/>
    </location>
</feature>
<feature type="region of interest" description="Disordered" evidence="1">
    <location>
        <begin position="57"/>
        <end position="81"/>
    </location>
</feature>
<dbReference type="AlphaFoldDB" id="A0A5B6WGC8"/>
<evidence type="ECO:0000313" key="3">
    <source>
        <dbReference type="EMBL" id="KAA3479902.1"/>
    </source>
</evidence>
<dbReference type="GO" id="GO:0032259">
    <property type="term" value="P:methylation"/>
    <property type="evidence" value="ECO:0007669"/>
    <property type="project" value="UniProtKB-KW"/>
</dbReference>
<evidence type="ECO:0000256" key="1">
    <source>
        <dbReference type="SAM" id="MobiDB-lite"/>
    </source>
</evidence>
<dbReference type="PANTHER" id="PTHR34482">
    <property type="entry name" value="DNA DAMAGE-INDUCIBLE PROTEIN 1-LIKE"/>
    <property type="match status" value="1"/>
</dbReference>
<dbReference type="Proteomes" id="UP000325315">
    <property type="component" value="Unassembled WGS sequence"/>
</dbReference>